<dbReference type="SUPFAM" id="SSF63829">
    <property type="entry name" value="Calcium-dependent phosphotriesterase"/>
    <property type="match status" value="1"/>
</dbReference>
<dbReference type="AlphaFoldDB" id="A0A420WLU5"/>
<dbReference type="InterPro" id="IPR011042">
    <property type="entry name" value="6-blade_b-propeller_TolB-like"/>
</dbReference>
<dbReference type="GO" id="GO:0016787">
    <property type="term" value="F:hydrolase activity"/>
    <property type="evidence" value="ECO:0007669"/>
    <property type="project" value="UniProtKB-KW"/>
</dbReference>
<dbReference type="InterPro" id="IPR005511">
    <property type="entry name" value="SMP-30"/>
</dbReference>
<feature type="binding site" evidence="3">
    <location>
        <position position="277"/>
    </location>
    <ligand>
        <name>a divalent metal cation</name>
        <dbReference type="ChEBI" id="CHEBI:60240"/>
    </ligand>
</feature>
<name>A0A420WLU5_9PROT</name>
<feature type="binding site" evidence="3">
    <location>
        <position position="166"/>
    </location>
    <ligand>
        <name>substrate</name>
    </ligand>
</feature>
<reference evidence="6 7" key="1">
    <citation type="submission" date="2018-10" db="EMBL/GenBank/DDBJ databases">
        <title>Genomic Encyclopedia of Type Strains, Phase IV (KMG-IV): sequencing the most valuable type-strain genomes for metagenomic binning, comparative biology and taxonomic classification.</title>
        <authorList>
            <person name="Goeker M."/>
        </authorList>
    </citation>
    <scope>NUCLEOTIDE SEQUENCE [LARGE SCALE GENOMIC DNA]</scope>
    <source>
        <strain evidence="6 7">DSM 22008</strain>
    </source>
</reference>
<dbReference type="OrthoDB" id="241638at2"/>
<evidence type="ECO:0000256" key="4">
    <source>
        <dbReference type="SAM" id="SignalP"/>
    </source>
</evidence>
<dbReference type="PANTHER" id="PTHR47572:SF4">
    <property type="entry name" value="LACTONASE DRP35"/>
    <property type="match status" value="1"/>
</dbReference>
<dbReference type="PROSITE" id="PS51257">
    <property type="entry name" value="PROKAR_LIPOPROTEIN"/>
    <property type="match status" value="1"/>
</dbReference>
<evidence type="ECO:0000313" key="7">
    <source>
        <dbReference type="Proteomes" id="UP000282211"/>
    </source>
</evidence>
<dbReference type="PANTHER" id="PTHR47572">
    <property type="entry name" value="LIPOPROTEIN-RELATED"/>
    <property type="match status" value="1"/>
</dbReference>
<evidence type="ECO:0000259" key="5">
    <source>
        <dbReference type="Pfam" id="PF08450"/>
    </source>
</evidence>
<feature type="chain" id="PRO_5019489303" evidence="4">
    <location>
        <begin position="23"/>
        <end position="347"/>
    </location>
</feature>
<evidence type="ECO:0000256" key="2">
    <source>
        <dbReference type="PIRSR" id="PIRSR605511-1"/>
    </source>
</evidence>
<dbReference type="GO" id="GO:0046872">
    <property type="term" value="F:metal ion binding"/>
    <property type="evidence" value="ECO:0007669"/>
    <property type="project" value="UniProtKB-KW"/>
</dbReference>
<keyword evidence="3" id="KW-0862">Zinc</keyword>
<comment type="cofactor">
    <cofactor evidence="3">
        <name>Zn(2+)</name>
        <dbReference type="ChEBI" id="CHEBI:29105"/>
    </cofactor>
    <text evidence="3">Binds 1 divalent metal cation per subunit.</text>
</comment>
<feature type="binding site" evidence="3">
    <location>
        <position position="221"/>
    </location>
    <ligand>
        <name>a divalent metal cation</name>
        <dbReference type="ChEBI" id="CHEBI:60240"/>
    </ligand>
</feature>
<proteinExistence type="predicted"/>
<evidence type="ECO:0000313" key="6">
    <source>
        <dbReference type="EMBL" id="RKQ71855.1"/>
    </source>
</evidence>
<comment type="caution">
    <text evidence="6">The sequence shown here is derived from an EMBL/GenBank/DDBJ whole genome shotgun (WGS) entry which is preliminary data.</text>
</comment>
<feature type="domain" description="SMP-30/Gluconolactonase/LRE-like region" evidence="5">
    <location>
        <begin position="65"/>
        <end position="332"/>
    </location>
</feature>
<organism evidence="6 7">
    <name type="scientific">Litorimonas taeanensis</name>
    <dbReference type="NCBI Taxonomy" id="568099"/>
    <lineage>
        <taxon>Bacteria</taxon>
        <taxon>Pseudomonadati</taxon>
        <taxon>Pseudomonadota</taxon>
        <taxon>Alphaproteobacteria</taxon>
        <taxon>Maricaulales</taxon>
        <taxon>Robiginitomaculaceae</taxon>
    </lineage>
</organism>
<dbReference type="InParanoid" id="A0A420WLU5"/>
<dbReference type="Pfam" id="PF08450">
    <property type="entry name" value="SGL"/>
    <property type="match status" value="1"/>
</dbReference>
<dbReference type="InterPro" id="IPR013658">
    <property type="entry name" value="SGL"/>
</dbReference>
<protein>
    <submittedName>
        <fullName evidence="6">Gluconolactonase</fullName>
    </submittedName>
</protein>
<evidence type="ECO:0000256" key="1">
    <source>
        <dbReference type="ARBA" id="ARBA00022801"/>
    </source>
</evidence>
<accession>A0A420WLU5</accession>
<dbReference type="InterPro" id="IPR051262">
    <property type="entry name" value="SMP-30/CGR1_Lactonase"/>
</dbReference>
<keyword evidence="3" id="KW-0479">Metal-binding</keyword>
<keyword evidence="7" id="KW-1185">Reference proteome</keyword>
<gene>
    <name evidence="6" type="ORF">DES40_1186</name>
</gene>
<dbReference type="Proteomes" id="UP000282211">
    <property type="component" value="Unassembled WGS sequence"/>
</dbReference>
<dbReference type="Gene3D" id="2.120.10.30">
    <property type="entry name" value="TolB, C-terminal domain"/>
    <property type="match status" value="1"/>
</dbReference>
<sequence length="347" mass="37089">MKTLLLLSLSAFSLLACQPKNEATTAQGEAANVVEPSYIGAVEMTASGIIDPEAKIEDLGGAFGWSEGPVWIAEESRVLFTDVPGNIMWSYKEGEGLTEFLSPSGLPDPKPDYISSQGANGLIRLNSEEILLLDHGHRGLYAMNLSTRKTRLIVDKYNGKAFNSPNDAVLHKTGIIFFTDPPYGLAGQDQSNVKEIPFNGVYAYSPSGEVTLIDDSLTRPNGIILSPDQRTLYVSNSDPEITIWKAYPVAEDGAVGDGEIFFDATADFAKGERGNADGMAVDTEGRIYATGPGGVIVFSPQGERLGLIRTGKLVANVTFGGADGSVLYMTSHDILARVPMLVTGQGF</sequence>
<evidence type="ECO:0000256" key="3">
    <source>
        <dbReference type="PIRSR" id="PIRSR605511-2"/>
    </source>
</evidence>
<feature type="active site" description="Proton donor/acceptor" evidence="2">
    <location>
        <position position="277"/>
    </location>
</feature>
<dbReference type="EMBL" id="RBII01000001">
    <property type="protein sequence ID" value="RKQ71855.1"/>
    <property type="molecule type" value="Genomic_DNA"/>
</dbReference>
<dbReference type="PRINTS" id="PR01790">
    <property type="entry name" value="SMP30FAMILY"/>
</dbReference>
<keyword evidence="4" id="KW-0732">Signal</keyword>
<keyword evidence="1" id="KW-0378">Hydrolase</keyword>
<dbReference type="RefSeq" id="WP_121099589.1">
    <property type="nucleotide sequence ID" value="NZ_RBII01000001.1"/>
</dbReference>
<feature type="binding site" evidence="3">
    <location>
        <position position="189"/>
    </location>
    <ligand>
        <name>substrate</name>
    </ligand>
</feature>
<feature type="signal peptide" evidence="4">
    <location>
        <begin position="1"/>
        <end position="22"/>
    </location>
</feature>
<feature type="binding site" evidence="3">
    <location>
        <position position="67"/>
    </location>
    <ligand>
        <name>a divalent metal cation</name>
        <dbReference type="ChEBI" id="CHEBI:60240"/>
    </ligand>
</feature>